<gene>
    <name evidence="1" type="ORF">HZT40_03035</name>
</gene>
<reference evidence="1" key="1">
    <citation type="submission" date="2020-06" db="EMBL/GenBank/DDBJ databases">
        <title>Analysis procedures for assessing recovery of high quality, complete, closed genomes from Nanopore long read metagenome sequencing.</title>
        <authorList>
            <person name="Bessarab I."/>
            <person name="Arumugam K."/>
            <person name="Haryono M."/>
            <person name="Liu X."/>
            <person name="Roy S."/>
            <person name="Zuniga-Montanez R.E."/>
            <person name="Qiu G."/>
            <person name="Drautz-Moses D.I."/>
            <person name="Law Y.Y."/>
            <person name="Wuertz S."/>
            <person name="Lauro F.M."/>
            <person name="Huson D.H."/>
            <person name="Williams R.B."/>
        </authorList>
    </citation>
    <scope>NUCLEOTIDE SEQUENCE [LARGE SCALE GENOMIC DNA]</scope>
    <source>
        <strain evidence="1">SSD2</strain>
    </source>
</reference>
<dbReference type="EMBL" id="CP059265">
    <property type="protein sequence ID" value="QLQ30747.1"/>
    <property type="molecule type" value="Genomic_DNA"/>
</dbReference>
<dbReference type="KEGG" id="this:HZT40_03035"/>
<organism evidence="1 2">
    <name type="scientific">Candidatus Thiothrix singaporensis</name>
    <dbReference type="NCBI Taxonomy" id="2799669"/>
    <lineage>
        <taxon>Bacteria</taxon>
        <taxon>Pseudomonadati</taxon>
        <taxon>Pseudomonadota</taxon>
        <taxon>Gammaproteobacteria</taxon>
        <taxon>Thiotrichales</taxon>
        <taxon>Thiotrichaceae</taxon>
        <taxon>Thiothrix</taxon>
    </lineage>
</organism>
<sequence length="163" mass="18045">MPDSTDNLLKQITLGEDSTLELKRVEFKGGQVSAPHRNGMADEMAAMANSNTSILRYDEQAVPQASLDDLKAPLWRRFRSVLSPKDDHEFLSKLKLITRDEDGNWYPTVSGVLMATDRPADFISIPKVKTTGFSRSALAATMCCTAEEVGHELSLRKPYGLSN</sequence>
<evidence type="ECO:0000313" key="1">
    <source>
        <dbReference type="EMBL" id="QLQ30747.1"/>
    </source>
</evidence>
<evidence type="ECO:0000313" key="2">
    <source>
        <dbReference type="Proteomes" id="UP000510621"/>
    </source>
</evidence>
<name>A0A7L6ANV2_9GAMM</name>
<keyword evidence="2" id="KW-1185">Reference proteome</keyword>
<dbReference type="Proteomes" id="UP000510621">
    <property type="component" value="Chromosome"/>
</dbReference>
<accession>A0A7L6ANV2</accession>
<proteinExistence type="predicted"/>
<protein>
    <submittedName>
        <fullName evidence="1">Uncharacterized protein</fullName>
    </submittedName>
</protein>
<dbReference type="AlphaFoldDB" id="A0A7L6ANV2"/>